<dbReference type="Proteomes" id="UP000326060">
    <property type="component" value="Unassembled WGS sequence"/>
</dbReference>
<dbReference type="CDD" id="cd00221">
    <property type="entry name" value="Vsr"/>
    <property type="match status" value="1"/>
</dbReference>
<accession>A0A5M9ZF95</accession>
<dbReference type="GO" id="GO:0006298">
    <property type="term" value="P:mismatch repair"/>
    <property type="evidence" value="ECO:0007669"/>
    <property type="project" value="InterPro"/>
</dbReference>
<keyword evidence="5" id="KW-0234">DNA repair</keyword>
<evidence type="ECO:0000256" key="3">
    <source>
        <dbReference type="ARBA" id="ARBA00022763"/>
    </source>
</evidence>
<proteinExistence type="inferred from homology"/>
<dbReference type="AlphaFoldDB" id="A0A5M9ZF95"/>
<protein>
    <submittedName>
        <fullName evidence="8">Very short patch repair endonuclease</fullName>
    </submittedName>
</protein>
<evidence type="ECO:0000313" key="8">
    <source>
        <dbReference type="EMBL" id="KAA8817820.1"/>
    </source>
</evidence>
<evidence type="ECO:0000256" key="2">
    <source>
        <dbReference type="ARBA" id="ARBA00022759"/>
    </source>
</evidence>
<dbReference type="GO" id="GO:0004519">
    <property type="term" value="F:endonuclease activity"/>
    <property type="evidence" value="ECO:0007669"/>
    <property type="project" value="UniProtKB-KW"/>
</dbReference>
<evidence type="ECO:0000256" key="4">
    <source>
        <dbReference type="ARBA" id="ARBA00022801"/>
    </source>
</evidence>
<dbReference type="Gene3D" id="3.40.960.10">
    <property type="entry name" value="VSR Endonuclease"/>
    <property type="match status" value="1"/>
</dbReference>
<comment type="caution">
    <text evidence="8">The sequence shown here is derived from an EMBL/GenBank/DDBJ whole genome shotgun (WGS) entry which is preliminary data.</text>
</comment>
<dbReference type="GO" id="GO:0016787">
    <property type="term" value="F:hydrolase activity"/>
    <property type="evidence" value="ECO:0007669"/>
    <property type="project" value="UniProtKB-KW"/>
</dbReference>
<keyword evidence="3" id="KW-0227">DNA damage</keyword>
<gene>
    <name evidence="8" type="ORF">EMB92_00480</name>
</gene>
<evidence type="ECO:0000256" key="6">
    <source>
        <dbReference type="ARBA" id="ARBA00029466"/>
    </source>
</evidence>
<organism evidence="8 9">
    <name type="scientific">Bifidobacterium callitrichos</name>
    <dbReference type="NCBI Taxonomy" id="762209"/>
    <lineage>
        <taxon>Bacteria</taxon>
        <taxon>Bacillati</taxon>
        <taxon>Actinomycetota</taxon>
        <taxon>Actinomycetes</taxon>
        <taxon>Bifidobacteriales</taxon>
        <taxon>Bifidobacteriaceae</taxon>
        <taxon>Bifidobacterium</taxon>
    </lineage>
</organism>
<dbReference type="InterPro" id="IPR004603">
    <property type="entry name" value="DNA_mismatch_endonuc_vsr"/>
</dbReference>
<dbReference type="InterPro" id="IPR011335">
    <property type="entry name" value="Restrct_endonuc-II-like"/>
</dbReference>
<reference evidence="8 9" key="1">
    <citation type="journal article" date="2019" name="Syst. Appl. Microbiol.">
        <title>Characterization of Bifidobacterium species in feaces of the Egyptian fruit bat: Description of B. vespertilionis sp. nov. and B. rousetti sp. nov.</title>
        <authorList>
            <person name="Modesto M."/>
            <person name="Satti M."/>
            <person name="Watanabe K."/>
            <person name="Puglisi E."/>
            <person name="Morelli L."/>
            <person name="Huang C.-H."/>
            <person name="Liou J.-S."/>
            <person name="Miyashita M."/>
            <person name="Tamura T."/>
            <person name="Saito S."/>
            <person name="Mori K."/>
            <person name="Huang L."/>
            <person name="Sciavilla P."/>
            <person name="Sandri C."/>
            <person name="Spiezio C."/>
            <person name="Vitali F."/>
            <person name="Cavalieri D."/>
            <person name="Perpetuini G."/>
            <person name="Tofalo R."/>
            <person name="Bonetti A."/>
            <person name="Arita M."/>
            <person name="Mattarelli P."/>
        </authorList>
    </citation>
    <scope>NUCLEOTIDE SEQUENCE [LARGE SCALE GENOMIC DNA]</scope>
    <source>
        <strain evidence="8 9">RST27</strain>
    </source>
</reference>
<name>A0A5M9ZF95_9BIFI</name>
<dbReference type="SUPFAM" id="SSF52980">
    <property type="entry name" value="Restriction endonuclease-like"/>
    <property type="match status" value="1"/>
</dbReference>
<keyword evidence="2 8" id="KW-0255">Endonuclease</keyword>
<feature type="compositionally biased region" description="Low complexity" evidence="7">
    <location>
        <begin position="14"/>
        <end position="26"/>
    </location>
</feature>
<keyword evidence="4" id="KW-0378">Hydrolase</keyword>
<evidence type="ECO:0000256" key="5">
    <source>
        <dbReference type="ARBA" id="ARBA00023204"/>
    </source>
</evidence>
<feature type="region of interest" description="Disordered" evidence="7">
    <location>
        <begin position="1"/>
        <end position="30"/>
    </location>
</feature>
<dbReference type="EMBL" id="RZJP01000001">
    <property type="protein sequence ID" value="KAA8817820.1"/>
    <property type="molecule type" value="Genomic_DNA"/>
</dbReference>
<evidence type="ECO:0000256" key="7">
    <source>
        <dbReference type="SAM" id="MobiDB-lite"/>
    </source>
</evidence>
<evidence type="ECO:0000256" key="1">
    <source>
        <dbReference type="ARBA" id="ARBA00022722"/>
    </source>
</evidence>
<keyword evidence="1" id="KW-0540">Nuclease</keyword>
<comment type="similarity">
    <text evidence="6">Belongs to the Vsr family.</text>
</comment>
<evidence type="ECO:0000313" key="9">
    <source>
        <dbReference type="Proteomes" id="UP000326060"/>
    </source>
</evidence>
<sequence>MKKPTKTSIKEPTKTPTKTPARASTKSTTEKYARGTRSYTMSHIRGKDTSIEVMVRSYLFRRGLRFRKNDRRYPGHPDVVLPKYRAIVFVNGCFWHMHEGCPKYSMPKSNVEFWTAKLLRNHERDVAQRAALERDGWRVITVWECELAKPVREDRLTRLYNKIVGNHRG</sequence>
<dbReference type="Pfam" id="PF03852">
    <property type="entry name" value="Vsr"/>
    <property type="match status" value="1"/>
</dbReference>
<dbReference type="NCBIfam" id="TIGR00632">
    <property type="entry name" value="vsr"/>
    <property type="match status" value="1"/>
</dbReference>